<dbReference type="InterPro" id="IPR000550">
    <property type="entry name" value="Hppk"/>
</dbReference>
<evidence type="ECO:0000256" key="3">
    <source>
        <dbReference type="ARBA" id="ARBA00013253"/>
    </source>
</evidence>
<dbReference type="EC" id="2.7.6.3" evidence="3"/>
<dbReference type="PANTHER" id="PTHR43071:SF1">
    <property type="entry name" value="2-AMINO-4-HYDROXY-6-HYDROXYMETHYLDIHYDROPTERIDINE PYROPHOSPHOKINASE"/>
    <property type="match status" value="1"/>
</dbReference>
<comment type="pathway">
    <text evidence="1">Cofactor biosynthesis; tetrahydrofolate biosynthesis; 2-amino-4-hydroxy-6-hydroxymethyl-7,8-dihydropteridine diphosphate from 7,8-dihydroneopterin triphosphate: step 4/4.</text>
</comment>
<dbReference type="RefSeq" id="WP_076523107.1">
    <property type="nucleotide sequence ID" value="NZ_CP067140.1"/>
</dbReference>
<name>A0AA45W1V4_9RHOB</name>
<dbReference type="GO" id="GO:0016301">
    <property type="term" value="F:kinase activity"/>
    <property type="evidence" value="ECO:0007669"/>
    <property type="project" value="UniProtKB-KW"/>
</dbReference>
<evidence type="ECO:0000256" key="11">
    <source>
        <dbReference type="ARBA" id="ARBA00029766"/>
    </source>
</evidence>
<evidence type="ECO:0000259" key="13">
    <source>
        <dbReference type="Pfam" id="PF01288"/>
    </source>
</evidence>
<evidence type="ECO:0000313" key="16">
    <source>
        <dbReference type="Proteomes" id="UP000186216"/>
    </source>
</evidence>
<dbReference type="Pfam" id="PF01288">
    <property type="entry name" value="HPPK"/>
    <property type="match status" value="1"/>
</dbReference>
<dbReference type="Proteomes" id="UP000186216">
    <property type="component" value="Unassembled WGS sequence"/>
</dbReference>
<dbReference type="GO" id="GO:0003848">
    <property type="term" value="F:2-amino-4-hydroxy-6-hydroxymethyldihydropteridine diphosphokinase activity"/>
    <property type="evidence" value="ECO:0007669"/>
    <property type="project" value="UniProtKB-EC"/>
</dbReference>
<accession>A0AA45W1V4</accession>
<dbReference type="InterPro" id="IPR035907">
    <property type="entry name" value="Hppk_sf"/>
</dbReference>
<evidence type="ECO:0000256" key="1">
    <source>
        <dbReference type="ARBA" id="ARBA00005051"/>
    </source>
</evidence>
<dbReference type="PANTHER" id="PTHR43071">
    <property type="entry name" value="2-AMINO-4-HYDROXY-6-HYDROXYMETHYLDIHYDROPTERIDINE PYROPHOSPHOKINASE"/>
    <property type="match status" value="1"/>
</dbReference>
<organism evidence="14 16">
    <name type="scientific">Paracoccus saliphilus</name>
    <dbReference type="NCBI Taxonomy" id="405559"/>
    <lineage>
        <taxon>Bacteria</taxon>
        <taxon>Pseudomonadati</taxon>
        <taxon>Pseudomonadota</taxon>
        <taxon>Alphaproteobacteria</taxon>
        <taxon>Rhodobacterales</taxon>
        <taxon>Paracoccaceae</taxon>
        <taxon>Paracoccus</taxon>
    </lineage>
</organism>
<keyword evidence="5 15" id="KW-0808">Transferase</keyword>
<evidence type="ECO:0000313" key="15">
    <source>
        <dbReference type="EMBL" id="WCR01727.1"/>
    </source>
</evidence>
<keyword evidence="17" id="KW-1185">Reference proteome</keyword>
<evidence type="ECO:0000256" key="5">
    <source>
        <dbReference type="ARBA" id="ARBA00022679"/>
    </source>
</evidence>
<evidence type="ECO:0000256" key="9">
    <source>
        <dbReference type="ARBA" id="ARBA00022909"/>
    </source>
</evidence>
<evidence type="ECO:0000256" key="8">
    <source>
        <dbReference type="ARBA" id="ARBA00022840"/>
    </source>
</evidence>
<sequence length="199" mass="21844">MIQNKLALIALGANLPSAAADVGETLRSAARILHENRNTTITTFSRFWKTPAMPAGSGPDFVNAALTLRTTLSAPDLLALLHDIEARFGRDRGTGRWSARVLDLDLIGYDDLVLPDRNIQQDWMALSPERQKIDTPENLILPHPRLQDRGFVLAPLAEIAPEWIHPVTGQSVTKMLAGLPDEAIRGMTPFTALEMPVLP</sequence>
<feature type="domain" description="7,8-dihydro-6-hydroxymethylpterin-pyrophosphokinase" evidence="13">
    <location>
        <begin position="9"/>
        <end position="161"/>
    </location>
</feature>
<dbReference type="EMBL" id="FTOU01000002">
    <property type="protein sequence ID" value="SIS62555.1"/>
    <property type="molecule type" value="Genomic_DNA"/>
</dbReference>
<gene>
    <name evidence="15" type="primary">folK</name>
    <name evidence="15" type="ORF">JHX88_12405</name>
    <name evidence="14" type="ORF">SAMN05421772_10270</name>
</gene>
<keyword evidence="7" id="KW-0418">Kinase</keyword>
<keyword evidence="8" id="KW-0067">ATP-binding</keyword>
<reference evidence="14 16" key="1">
    <citation type="submission" date="2017-01" db="EMBL/GenBank/DDBJ databases">
        <authorList>
            <person name="Varghese N."/>
            <person name="Submissions S."/>
        </authorList>
    </citation>
    <scope>NUCLEOTIDE SEQUENCE [LARGE SCALE GENOMIC DNA]</scope>
    <source>
        <strain evidence="14 16">DSM 18447</strain>
    </source>
</reference>
<evidence type="ECO:0000313" key="17">
    <source>
        <dbReference type="Proteomes" id="UP001215549"/>
    </source>
</evidence>
<evidence type="ECO:0000256" key="12">
    <source>
        <dbReference type="ARBA" id="ARBA00033413"/>
    </source>
</evidence>
<dbReference type="EMBL" id="CP067140">
    <property type="protein sequence ID" value="WCR01727.1"/>
    <property type="molecule type" value="Genomic_DNA"/>
</dbReference>
<dbReference type="SUPFAM" id="SSF55083">
    <property type="entry name" value="6-hydroxymethyl-7,8-dihydropterin pyrophosphokinase, HPPK"/>
    <property type="match status" value="1"/>
</dbReference>
<dbReference type="Proteomes" id="UP001215549">
    <property type="component" value="Chromosome"/>
</dbReference>
<dbReference type="CDD" id="cd00483">
    <property type="entry name" value="HPPK"/>
    <property type="match status" value="1"/>
</dbReference>
<evidence type="ECO:0000313" key="14">
    <source>
        <dbReference type="EMBL" id="SIS62555.1"/>
    </source>
</evidence>
<dbReference type="GO" id="GO:0005524">
    <property type="term" value="F:ATP binding"/>
    <property type="evidence" value="ECO:0007669"/>
    <property type="project" value="UniProtKB-KW"/>
</dbReference>
<keyword evidence="9" id="KW-0289">Folate biosynthesis</keyword>
<proteinExistence type="inferred from homology"/>
<dbReference type="GO" id="GO:0046656">
    <property type="term" value="P:folic acid biosynthetic process"/>
    <property type="evidence" value="ECO:0007669"/>
    <property type="project" value="UniProtKB-KW"/>
</dbReference>
<reference evidence="15 17" key="2">
    <citation type="submission" date="2021-01" db="EMBL/GenBank/DDBJ databases">
        <title>Biogeographic distribution of Paracoccus.</title>
        <authorList>
            <person name="Hollensteiner J."/>
            <person name="Leineberger J."/>
            <person name="Brinkhoff T."/>
            <person name="Daniel R."/>
        </authorList>
    </citation>
    <scope>NUCLEOTIDE SEQUENCE [LARGE SCALE GENOMIC DNA]</scope>
    <source>
        <strain evidence="15 17">DSM 18447</strain>
    </source>
</reference>
<comment type="similarity">
    <text evidence="2">Belongs to the HPPK family.</text>
</comment>
<evidence type="ECO:0000256" key="4">
    <source>
        <dbReference type="ARBA" id="ARBA00016218"/>
    </source>
</evidence>
<keyword evidence="6" id="KW-0547">Nucleotide-binding</keyword>
<dbReference type="NCBIfam" id="TIGR01498">
    <property type="entry name" value="folK"/>
    <property type="match status" value="1"/>
</dbReference>
<evidence type="ECO:0000256" key="7">
    <source>
        <dbReference type="ARBA" id="ARBA00022777"/>
    </source>
</evidence>
<protein>
    <recommendedName>
        <fullName evidence="4">2-amino-4-hydroxy-6-hydroxymethyldihydropteridine pyrophosphokinase</fullName>
        <ecNumber evidence="3">2.7.6.3</ecNumber>
    </recommendedName>
    <alternativeName>
        <fullName evidence="11">6-hydroxymethyl-7,8-dihydropterin pyrophosphokinase</fullName>
    </alternativeName>
    <alternativeName>
        <fullName evidence="12">7,8-dihydro-6-hydroxymethylpterin-pyrophosphokinase</fullName>
    </alternativeName>
</protein>
<dbReference type="AlphaFoldDB" id="A0AA45W1V4"/>
<dbReference type="Gene3D" id="3.30.70.560">
    <property type="entry name" value="7,8-Dihydro-6-hydroxymethylpterin-pyrophosphokinase HPPK"/>
    <property type="match status" value="1"/>
</dbReference>
<evidence type="ECO:0000256" key="6">
    <source>
        <dbReference type="ARBA" id="ARBA00022741"/>
    </source>
</evidence>
<comment type="function">
    <text evidence="10">Catalyzes the transfer of pyrophosphate from adenosine triphosphate (ATP) to 6-hydroxymethyl-7,8-dihydropterin, an enzymatic step in folate biosynthesis pathway.</text>
</comment>
<evidence type="ECO:0000256" key="2">
    <source>
        <dbReference type="ARBA" id="ARBA00005810"/>
    </source>
</evidence>
<evidence type="ECO:0000256" key="10">
    <source>
        <dbReference type="ARBA" id="ARBA00029409"/>
    </source>
</evidence>